<keyword evidence="1" id="KW-0812">Transmembrane</keyword>
<dbReference type="EMBL" id="JOMM01000013">
    <property type="protein sequence ID" value="OUI86911.1"/>
    <property type="molecule type" value="Genomic_DNA"/>
</dbReference>
<dbReference type="GeneID" id="89476926"/>
<feature type="transmembrane region" description="Helical" evidence="1">
    <location>
        <begin position="87"/>
        <end position="109"/>
    </location>
</feature>
<evidence type="ECO:0000313" key="2">
    <source>
        <dbReference type="EMBL" id="KGB20828.1"/>
    </source>
</evidence>
<dbReference type="RefSeq" id="WP_035382377.1">
    <property type="nucleotide sequence ID" value="NZ_JACAOJ010000055.1"/>
</dbReference>
<dbReference type="PANTHER" id="PTHR34989">
    <property type="entry name" value="PROTEIN HDED"/>
    <property type="match status" value="1"/>
</dbReference>
<feature type="transmembrane region" description="Helical" evidence="1">
    <location>
        <begin position="63"/>
        <end position="81"/>
    </location>
</feature>
<dbReference type="Proteomes" id="UP000029448">
    <property type="component" value="Unassembled WGS sequence"/>
</dbReference>
<accession>A0A095AVP5</accession>
<reference evidence="3 5" key="2">
    <citation type="submission" date="2014-06" db="EMBL/GenBank/DDBJ databases">
        <authorList>
            <person name="Ju J."/>
            <person name="Zhang J."/>
        </authorList>
    </citation>
    <scope>NUCLEOTIDE SEQUENCE [LARGE SCALE GENOMIC DNA]</scope>
    <source>
        <strain evidence="3">DmW_042</strain>
    </source>
</reference>
<evidence type="ECO:0000313" key="5">
    <source>
        <dbReference type="Proteomes" id="UP000194565"/>
    </source>
</evidence>
<comment type="caution">
    <text evidence="2">The sequence shown here is derived from an EMBL/GenBank/DDBJ whole genome shotgun (WGS) entry which is preliminary data.</text>
</comment>
<dbReference type="PATRIC" id="fig|104102.7.peg.3384"/>
<dbReference type="STRING" id="104102.AtDm6_3431"/>
<name>A0A095AVP5_9PROT</name>
<dbReference type="PANTHER" id="PTHR34989:SF1">
    <property type="entry name" value="PROTEIN HDED"/>
    <property type="match status" value="1"/>
</dbReference>
<evidence type="ECO:0000256" key="1">
    <source>
        <dbReference type="SAM" id="Phobius"/>
    </source>
</evidence>
<dbReference type="Pfam" id="PF03729">
    <property type="entry name" value="DUF308"/>
    <property type="match status" value="2"/>
</dbReference>
<feature type="transmembrane region" description="Helical" evidence="1">
    <location>
        <begin position="7"/>
        <end position="26"/>
    </location>
</feature>
<keyword evidence="4" id="KW-1185">Reference proteome</keyword>
<feature type="transmembrane region" description="Helical" evidence="1">
    <location>
        <begin position="146"/>
        <end position="170"/>
    </location>
</feature>
<dbReference type="EMBL" id="JOKM01000112">
    <property type="protein sequence ID" value="KGB20828.1"/>
    <property type="molecule type" value="Genomic_DNA"/>
</dbReference>
<reference evidence="2 4" key="1">
    <citation type="submission" date="2014-06" db="EMBL/GenBank/DDBJ databases">
        <title>Functional and comparative genomic analyses of the Drosophila gut microbiota identify candidate symbiosis factors.</title>
        <authorList>
            <person name="Newell P.D."/>
            <person name="Chaston J.M."/>
            <person name="Douglas A.E."/>
        </authorList>
    </citation>
    <scope>NUCLEOTIDE SEQUENCE [LARGE SCALE GENOMIC DNA]</scope>
    <source>
        <strain evidence="2 4">DmCS_006</strain>
    </source>
</reference>
<dbReference type="GO" id="GO:0005886">
    <property type="term" value="C:plasma membrane"/>
    <property type="evidence" value="ECO:0007669"/>
    <property type="project" value="TreeGrafter"/>
</dbReference>
<feature type="transmembrane region" description="Helical" evidence="1">
    <location>
        <begin position="121"/>
        <end position="140"/>
    </location>
</feature>
<gene>
    <name evidence="2" type="ORF">AtDm6_3431</name>
    <name evidence="3" type="ORF">HC62_02335</name>
</gene>
<dbReference type="AlphaFoldDB" id="A0A095AVP5"/>
<dbReference type="Proteomes" id="UP000194565">
    <property type="component" value="Unassembled WGS sequence"/>
</dbReference>
<keyword evidence="1" id="KW-0472">Membrane</keyword>
<organism evidence="2 4">
    <name type="scientific">Acetobacter tropicalis</name>
    <dbReference type="NCBI Taxonomy" id="104102"/>
    <lineage>
        <taxon>Bacteria</taxon>
        <taxon>Pseudomonadati</taxon>
        <taxon>Pseudomonadota</taxon>
        <taxon>Alphaproteobacteria</taxon>
        <taxon>Acetobacterales</taxon>
        <taxon>Acetobacteraceae</taxon>
        <taxon>Acetobacter</taxon>
    </lineage>
</organism>
<protein>
    <submittedName>
        <fullName evidence="3">HdeD</fullName>
    </submittedName>
</protein>
<dbReference type="InterPro" id="IPR052712">
    <property type="entry name" value="Acid_resist_chaperone_HdeD"/>
</dbReference>
<dbReference type="InterPro" id="IPR005325">
    <property type="entry name" value="DUF308_memb"/>
</dbReference>
<feature type="transmembrane region" description="Helical" evidence="1">
    <location>
        <begin position="32"/>
        <end position="56"/>
    </location>
</feature>
<keyword evidence="1" id="KW-1133">Transmembrane helix</keyword>
<evidence type="ECO:0000313" key="4">
    <source>
        <dbReference type="Proteomes" id="UP000029448"/>
    </source>
</evidence>
<proteinExistence type="predicted"/>
<evidence type="ECO:0000313" key="3">
    <source>
        <dbReference type="EMBL" id="OUI86911.1"/>
    </source>
</evidence>
<sequence>MPFAKKWGLFVALGVALIILGFIAAIDAVSVTLASTIFIGVLLIIAGTMQMIHAFAVRDWGGFLFSLLAGVLYIIAGVMIIEEPVTGAGMITLFAAACFIVVGIMRCILAIQSRGLPGWGIVLFGGVISLLVGLSLYFTLPWSGLWLIGTFIAVELIASGIGWVQIGLALRQSENNQFPPSSGF</sequence>